<feature type="transmembrane region" description="Helical" evidence="2">
    <location>
        <begin position="188"/>
        <end position="210"/>
    </location>
</feature>
<organism evidence="3 4">
    <name type="scientific">[Candida] subhashii</name>
    <dbReference type="NCBI Taxonomy" id="561895"/>
    <lineage>
        <taxon>Eukaryota</taxon>
        <taxon>Fungi</taxon>
        <taxon>Dikarya</taxon>
        <taxon>Ascomycota</taxon>
        <taxon>Saccharomycotina</taxon>
        <taxon>Pichiomycetes</taxon>
        <taxon>Debaryomycetaceae</taxon>
        <taxon>Spathaspora</taxon>
    </lineage>
</organism>
<feature type="compositionally biased region" description="Low complexity" evidence="1">
    <location>
        <begin position="331"/>
        <end position="356"/>
    </location>
</feature>
<feature type="region of interest" description="Disordered" evidence="1">
    <location>
        <begin position="331"/>
        <end position="400"/>
    </location>
</feature>
<evidence type="ECO:0000313" key="4">
    <source>
        <dbReference type="Proteomes" id="UP000694255"/>
    </source>
</evidence>
<dbReference type="Proteomes" id="UP000694255">
    <property type="component" value="Unassembled WGS sequence"/>
</dbReference>
<feature type="compositionally biased region" description="Low complexity" evidence="1">
    <location>
        <begin position="36"/>
        <end position="83"/>
    </location>
</feature>
<proteinExistence type="predicted"/>
<feature type="compositionally biased region" description="Polar residues" evidence="1">
    <location>
        <begin position="22"/>
        <end position="35"/>
    </location>
</feature>
<dbReference type="OrthoDB" id="4026658at2759"/>
<evidence type="ECO:0000256" key="1">
    <source>
        <dbReference type="SAM" id="MobiDB-lite"/>
    </source>
</evidence>
<feature type="region of interest" description="Disordered" evidence="1">
    <location>
        <begin position="675"/>
        <end position="709"/>
    </location>
</feature>
<keyword evidence="2" id="KW-0472">Membrane</keyword>
<reference evidence="3 4" key="1">
    <citation type="journal article" date="2021" name="DNA Res.">
        <title>Genome analysis of Candida subhashii reveals its hybrid nature and dual mitochondrial genome conformations.</title>
        <authorList>
            <person name="Mixao V."/>
            <person name="Hegedusova E."/>
            <person name="Saus E."/>
            <person name="Pryszcz L.P."/>
            <person name="Cillingova A."/>
            <person name="Nosek J."/>
            <person name="Gabaldon T."/>
        </authorList>
    </citation>
    <scope>NUCLEOTIDE SEQUENCE [LARGE SCALE GENOMIC DNA]</scope>
    <source>
        <strain evidence="3 4">CBS 10753</strain>
    </source>
</reference>
<keyword evidence="4" id="KW-1185">Reference proteome</keyword>
<feature type="transmembrane region" description="Helical" evidence="2">
    <location>
        <begin position="127"/>
        <end position="145"/>
    </location>
</feature>
<accession>A0A8J5QH06</accession>
<feature type="transmembrane region" description="Helical" evidence="2">
    <location>
        <begin position="95"/>
        <end position="115"/>
    </location>
</feature>
<dbReference type="AlphaFoldDB" id="A0A8J5QH06"/>
<evidence type="ECO:0000256" key="2">
    <source>
        <dbReference type="SAM" id="Phobius"/>
    </source>
</evidence>
<dbReference type="GeneID" id="73472263"/>
<keyword evidence="2" id="KW-1133">Transmembrane helix</keyword>
<feature type="transmembrane region" description="Helical" evidence="2">
    <location>
        <begin position="225"/>
        <end position="243"/>
    </location>
</feature>
<feature type="region of interest" description="Disordered" evidence="1">
    <location>
        <begin position="593"/>
        <end position="627"/>
    </location>
</feature>
<comment type="caution">
    <text evidence="3">The sequence shown here is derived from an EMBL/GenBank/DDBJ whole genome shotgun (WGS) entry which is preliminary data.</text>
</comment>
<protein>
    <submittedName>
        <fullName evidence="3">Uncharacterized protein</fullName>
    </submittedName>
</protein>
<gene>
    <name evidence="3" type="ORF">J8A68_005463</name>
</gene>
<dbReference type="RefSeq" id="XP_049261324.1">
    <property type="nucleotide sequence ID" value="XM_049409532.1"/>
</dbReference>
<feature type="compositionally biased region" description="Low complexity" evidence="1">
    <location>
        <begin position="364"/>
        <end position="393"/>
    </location>
</feature>
<name>A0A8J5QH06_9ASCO</name>
<evidence type="ECO:0000313" key="3">
    <source>
        <dbReference type="EMBL" id="KAG7661091.1"/>
    </source>
</evidence>
<feature type="region of interest" description="Disordered" evidence="1">
    <location>
        <begin position="1"/>
        <end position="83"/>
    </location>
</feature>
<dbReference type="EMBL" id="JAGSYN010000270">
    <property type="protein sequence ID" value="KAG7661091.1"/>
    <property type="molecule type" value="Genomic_DNA"/>
</dbReference>
<keyword evidence="2" id="KW-0812">Transmembrane</keyword>
<sequence>MEEESKLSTTSQTDTDQKETVVNESLVMSSKNNSVSQTSIPPQQPQTTTTTTSNTQRSQQMQSQQPQQQTFPQDQQQQQQQLLQPPKVQHSMFKLFTFVIIVLPTLSSIIFPLPSTTITSNEQVGNLIIDILTVLLISWVVRYAIEWPYKWLEKLKKTKQIVINQLLHEKANNGDFTRQLLLLRKVHTFEIIALLSSLVTSMFGSLLLIWTREYTIIDKARKKMVFNNVNIALLQFWSIFRIIRSFSDILENNTMDDKHLYVTQVASKHWLQDLKEHFFPSNNSNNNSNQILMNNLLVYNREFEQLKHEITTLQKIILRLPAEKSFTPFPLNMSRSTSSSPNASSTSPNDSSTFNSVAKLDPISKSSSQQQKQQPPSRTPSNNSSSIQQPQAQRHFLSTSTLKRNPALKTIIEEDMTILFERDYNLPITPNTSLFASSKGHTQQPRRVPNYHHTVTYPRREGITYEPHSNRSEEPDGSFADIFKSPYNHLKVFFENDLQTKEYMWLKKVIWECIKKYIISGLFVQILELFYHPISTLKLVLVLIAFRIPVKLVIYYVRIHLVVPLLLVNWIIWKPFHLLAVIALGLFSATFSKSRSKTTPTPPVPYLPPVKQSIKHPTTTSPQKKRHPVAFKRMERLPPHNRDFSGMKQFRLKSPPATATNKKFDELPGFEPIRRRTGGIFSGSSSSLSAPPTINRERSGGSIALYQDS</sequence>
<feature type="transmembrane region" description="Helical" evidence="2">
    <location>
        <begin position="570"/>
        <end position="591"/>
    </location>
</feature>